<keyword evidence="2" id="KW-1185">Reference proteome</keyword>
<reference evidence="1" key="2">
    <citation type="journal article" date="2022" name="New Phytol.">
        <title>Evolutionary transition to the ectomycorrhizal habit in the genomes of a hyperdiverse lineage of mushroom-forming fungi.</title>
        <authorList>
            <person name="Looney B."/>
            <person name="Miyauchi S."/>
            <person name="Morin E."/>
            <person name="Drula E."/>
            <person name="Courty P.E."/>
            <person name="Kohler A."/>
            <person name="Kuo A."/>
            <person name="LaButti K."/>
            <person name="Pangilinan J."/>
            <person name="Lipzen A."/>
            <person name="Riley R."/>
            <person name="Andreopoulos W."/>
            <person name="He G."/>
            <person name="Johnson J."/>
            <person name="Nolan M."/>
            <person name="Tritt A."/>
            <person name="Barry K.W."/>
            <person name="Grigoriev I.V."/>
            <person name="Nagy L.G."/>
            <person name="Hibbett D."/>
            <person name="Henrissat B."/>
            <person name="Matheny P.B."/>
            <person name="Labbe J."/>
            <person name="Martin F.M."/>
        </authorList>
    </citation>
    <scope>NUCLEOTIDE SEQUENCE</scope>
    <source>
        <strain evidence="1">FP105234-sp</strain>
    </source>
</reference>
<dbReference type="EMBL" id="MU275975">
    <property type="protein sequence ID" value="KAI0044652.1"/>
    <property type="molecule type" value="Genomic_DNA"/>
</dbReference>
<accession>A0ACB8RL66</accession>
<reference evidence="1" key="1">
    <citation type="submission" date="2021-02" db="EMBL/GenBank/DDBJ databases">
        <authorList>
            <consortium name="DOE Joint Genome Institute"/>
            <person name="Ahrendt S."/>
            <person name="Looney B.P."/>
            <person name="Miyauchi S."/>
            <person name="Morin E."/>
            <person name="Drula E."/>
            <person name="Courty P.E."/>
            <person name="Chicoki N."/>
            <person name="Fauchery L."/>
            <person name="Kohler A."/>
            <person name="Kuo A."/>
            <person name="Labutti K."/>
            <person name="Pangilinan J."/>
            <person name="Lipzen A."/>
            <person name="Riley R."/>
            <person name="Andreopoulos W."/>
            <person name="He G."/>
            <person name="Johnson J."/>
            <person name="Barry K.W."/>
            <person name="Grigoriev I.V."/>
            <person name="Nagy L."/>
            <person name="Hibbett D."/>
            <person name="Henrissat B."/>
            <person name="Matheny P.B."/>
            <person name="Labbe J."/>
            <person name="Martin F."/>
        </authorList>
    </citation>
    <scope>NUCLEOTIDE SEQUENCE</scope>
    <source>
        <strain evidence="1">FP105234-sp</strain>
    </source>
</reference>
<evidence type="ECO:0000313" key="2">
    <source>
        <dbReference type="Proteomes" id="UP000814033"/>
    </source>
</evidence>
<dbReference type="Proteomes" id="UP000814033">
    <property type="component" value="Unassembled WGS sequence"/>
</dbReference>
<sequence>MGVGGIRAARRRGWGLGRGHMQHGWGERVREVHSLAGRAGRCTGAFLGRLVRVWGQHAAHAGWTRDGYKSANSIASQKERMHQQFGRGRPERIPRTMDDLRVSLDGEAAGSARMAWDTRCPDPSSFDIRTIAPLDVFQFPSWTASCHMVSLRNRCVRRALSFARRRT</sequence>
<name>A0ACB8RL66_9AGAM</name>
<organism evidence="1 2">
    <name type="scientific">Auriscalpium vulgare</name>
    <dbReference type="NCBI Taxonomy" id="40419"/>
    <lineage>
        <taxon>Eukaryota</taxon>
        <taxon>Fungi</taxon>
        <taxon>Dikarya</taxon>
        <taxon>Basidiomycota</taxon>
        <taxon>Agaricomycotina</taxon>
        <taxon>Agaricomycetes</taxon>
        <taxon>Russulales</taxon>
        <taxon>Auriscalpiaceae</taxon>
        <taxon>Auriscalpium</taxon>
    </lineage>
</organism>
<evidence type="ECO:0000313" key="1">
    <source>
        <dbReference type="EMBL" id="KAI0044652.1"/>
    </source>
</evidence>
<gene>
    <name evidence="1" type="ORF">FA95DRAFT_226497</name>
</gene>
<proteinExistence type="predicted"/>
<comment type="caution">
    <text evidence="1">The sequence shown here is derived from an EMBL/GenBank/DDBJ whole genome shotgun (WGS) entry which is preliminary data.</text>
</comment>
<protein>
    <submittedName>
        <fullName evidence="1">Uncharacterized protein</fullName>
    </submittedName>
</protein>